<dbReference type="Pfam" id="PF02545">
    <property type="entry name" value="Maf"/>
    <property type="match status" value="1"/>
</dbReference>
<dbReference type="PANTHER" id="PTHR43213">
    <property type="entry name" value="BIFUNCTIONAL DTTP/UTP PYROPHOSPHATASE/METHYLTRANSFERASE PROTEIN-RELATED"/>
    <property type="match status" value="1"/>
</dbReference>
<organism evidence="3">
    <name type="scientific">Phaffia rhodozyma</name>
    <name type="common">Yeast</name>
    <name type="synonym">Xanthophyllomyces dendrorhous</name>
    <dbReference type="NCBI Taxonomy" id="264483"/>
    <lineage>
        <taxon>Eukaryota</taxon>
        <taxon>Fungi</taxon>
        <taxon>Dikarya</taxon>
        <taxon>Basidiomycota</taxon>
        <taxon>Agaricomycotina</taxon>
        <taxon>Tremellomycetes</taxon>
        <taxon>Cystofilobasidiales</taxon>
        <taxon>Mrakiaceae</taxon>
        <taxon>Phaffia</taxon>
    </lineage>
</organism>
<evidence type="ECO:0000313" key="3">
    <source>
        <dbReference type="EMBL" id="CED82544.1"/>
    </source>
</evidence>
<dbReference type="SUPFAM" id="SSF52972">
    <property type="entry name" value="ITPase-like"/>
    <property type="match status" value="1"/>
</dbReference>
<dbReference type="EMBL" id="LN483124">
    <property type="protein sequence ID" value="CED82544.1"/>
    <property type="molecule type" value="Genomic_DNA"/>
</dbReference>
<comment type="cofactor">
    <cofactor evidence="1">
        <name>a divalent metal cation</name>
        <dbReference type="ChEBI" id="CHEBI:60240"/>
    </cofactor>
</comment>
<dbReference type="PANTHER" id="PTHR43213:SF5">
    <property type="entry name" value="BIFUNCTIONAL DTTP_UTP PYROPHOSPHATASE_METHYLTRANSFERASE PROTEIN-RELATED"/>
    <property type="match status" value="1"/>
</dbReference>
<reference evidence="3" key="1">
    <citation type="submission" date="2014-08" db="EMBL/GenBank/DDBJ databases">
        <authorList>
            <person name="Sharma Rahul"/>
            <person name="Thines Marco"/>
        </authorList>
    </citation>
    <scope>NUCLEOTIDE SEQUENCE</scope>
</reference>
<dbReference type="InterPro" id="IPR029001">
    <property type="entry name" value="ITPase-like_fam"/>
</dbReference>
<dbReference type="HAMAP" id="MF_00528">
    <property type="entry name" value="Maf"/>
    <property type="match status" value="1"/>
</dbReference>
<evidence type="ECO:0000256" key="2">
    <source>
        <dbReference type="ARBA" id="ARBA00022801"/>
    </source>
</evidence>
<dbReference type="Gene3D" id="3.90.950.10">
    <property type="match status" value="1"/>
</dbReference>
<protein>
    <submittedName>
        <fullName evidence="3">Predicted nucleic acid-binding protein ASMTL</fullName>
    </submittedName>
</protein>
<proteinExistence type="inferred from homology"/>
<dbReference type="GO" id="GO:0047429">
    <property type="term" value="F:nucleoside triphosphate diphosphatase activity"/>
    <property type="evidence" value="ECO:0007669"/>
    <property type="project" value="InterPro"/>
</dbReference>
<sequence>MVALPKHQAVLPHALALPAFNKMANKRVVLASASPRRKEILQSLGLAPEIVPSTFEEDLPHDQYREDLSAYPTATAGEKGREVYERLVRENPEDAPELVISADTIVVFPPQRDPQARYELGTGSGGPESVILEKPSSKGDNLRMLLDMNSQTCQVITSVVLIFPTISAPGYAMRSTTCSTLVTFANNPVSALESYVDSNEGMGKAGGFGIQGLGGLLIEKIEGDYNNVVGFPASPFFRWVNELLDEDEDDFLNL</sequence>
<dbReference type="InterPro" id="IPR003697">
    <property type="entry name" value="Maf-like"/>
</dbReference>
<keyword evidence="2" id="KW-0378">Hydrolase</keyword>
<dbReference type="AlphaFoldDB" id="A0A0F7SPA6"/>
<name>A0A0F7SPA6_PHARH</name>
<accession>A0A0F7SPA6</accession>
<evidence type="ECO:0000256" key="1">
    <source>
        <dbReference type="ARBA" id="ARBA00001968"/>
    </source>
</evidence>